<protein>
    <submittedName>
        <fullName evidence="1">Uncharacterized protein</fullName>
    </submittedName>
</protein>
<dbReference type="Proteomes" id="UP000054485">
    <property type="component" value="Unassembled WGS sequence"/>
</dbReference>
<sequence length="75" mass="8646">MAGVLYPSFAVQCTPQFYHSESVMRHWDQPYELQPSITFKTDLSLSFFFSYAAPCYTRPSSNLTRRRREGSASVV</sequence>
<reference evidence="1 2" key="1">
    <citation type="submission" date="2014-04" db="EMBL/GenBank/DDBJ databases">
        <authorList>
            <consortium name="DOE Joint Genome Institute"/>
            <person name="Kuo A."/>
            <person name="Ruytinx J."/>
            <person name="Rineau F."/>
            <person name="Colpaert J."/>
            <person name="Kohler A."/>
            <person name="Nagy L.G."/>
            <person name="Floudas D."/>
            <person name="Copeland A."/>
            <person name="Barry K.W."/>
            <person name="Cichocki N."/>
            <person name="Veneault-Fourrey C."/>
            <person name="LaButti K."/>
            <person name="Lindquist E.A."/>
            <person name="Lipzen A."/>
            <person name="Lundell T."/>
            <person name="Morin E."/>
            <person name="Murat C."/>
            <person name="Sun H."/>
            <person name="Tunlid A."/>
            <person name="Henrissat B."/>
            <person name="Grigoriev I.V."/>
            <person name="Hibbett D.S."/>
            <person name="Martin F."/>
            <person name="Nordberg H.P."/>
            <person name="Cantor M.N."/>
            <person name="Hua S.X."/>
        </authorList>
    </citation>
    <scope>NUCLEOTIDE SEQUENCE [LARGE SCALE GENOMIC DNA]</scope>
    <source>
        <strain evidence="1 2">UH-Slu-Lm8-n1</strain>
    </source>
</reference>
<evidence type="ECO:0000313" key="1">
    <source>
        <dbReference type="EMBL" id="KIK49112.1"/>
    </source>
</evidence>
<gene>
    <name evidence="1" type="ORF">CY34DRAFT_435040</name>
</gene>
<dbReference type="InParanoid" id="A0A0D0BU80"/>
<evidence type="ECO:0000313" key="2">
    <source>
        <dbReference type="Proteomes" id="UP000054485"/>
    </source>
</evidence>
<reference evidence="2" key="2">
    <citation type="submission" date="2015-01" db="EMBL/GenBank/DDBJ databases">
        <title>Evolutionary Origins and Diversification of the Mycorrhizal Mutualists.</title>
        <authorList>
            <consortium name="DOE Joint Genome Institute"/>
            <consortium name="Mycorrhizal Genomics Consortium"/>
            <person name="Kohler A."/>
            <person name="Kuo A."/>
            <person name="Nagy L.G."/>
            <person name="Floudas D."/>
            <person name="Copeland A."/>
            <person name="Barry K.W."/>
            <person name="Cichocki N."/>
            <person name="Veneault-Fourrey C."/>
            <person name="LaButti K."/>
            <person name="Lindquist E.A."/>
            <person name="Lipzen A."/>
            <person name="Lundell T."/>
            <person name="Morin E."/>
            <person name="Murat C."/>
            <person name="Riley R."/>
            <person name="Ohm R."/>
            <person name="Sun H."/>
            <person name="Tunlid A."/>
            <person name="Henrissat B."/>
            <person name="Grigoriev I.V."/>
            <person name="Hibbett D.S."/>
            <person name="Martin F."/>
        </authorList>
    </citation>
    <scope>NUCLEOTIDE SEQUENCE [LARGE SCALE GENOMIC DNA]</scope>
    <source>
        <strain evidence="2">UH-Slu-Lm8-n1</strain>
    </source>
</reference>
<proteinExistence type="predicted"/>
<organism evidence="1 2">
    <name type="scientific">Suillus luteus UH-Slu-Lm8-n1</name>
    <dbReference type="NCBI Taxonomy" id="930992"/>
    <lineage>
        <taxon>Eukaryota</taxon>
        <taxon>Fungi</taxon>
        <taxon>Dikarya</taxon>
        <taxon>Basidiomycota</taxon>
        <taxon>Agaricomycotina</taxon>
        <taxon>Agaricomycetes</taxon>
        <taxon>Agaricomycetidae</taxon>
        <taxon>Boletales</taxon>
        <taxon>Suillineae</taxon>
        <taxon>Suillaceae</taxon>
        <taxon>Suillus</taxon>
    </lineage>
</organism>
<dbReference type="HOGENOM" id="CLU_2672759_0_0_1"/>
<accession>A0A0D0BU80</accession>
<dbReference type="AlphaFoldDB" id="A0A0D0BU80"/>
<keyword evidence="2" id="KW-1185">Reference proteome</keyword>
<name>A0A0D0BU80_9AGAM</name>
<dbReference type="EMBL" id="KN835134">
    <property type="protein sequence ID" value="KIK49112.1"/>
    <property type="molecule type" value="Genomic_DNA"/>
</dbReference>